<dbReference type="GO" id="GO:0016787">
    <property type="term" value="F:hydrolase activity"/>
    <property type="evidence" value="ECO:0007669"/>
    <property type="project" value="UniProtKB-KW"/>
</dbReference>
<feature type="domain" description="Nudix hydrolase" evidence="2">
    <location>
        <begin position="29"/>
        <end position="167"/>
    </location>
</feature>
<dbReference type="InterPro" id="IPR015797">
    <property type="entry name" value="NUDIX_hydrolase-like_dom_sf"/>
</dbReference>
<evidence type="ECO:0000313" key="3">
    <source>
        <dbReference type="EMBL" id="PWL38597.1"/>
    </source>
</evidence>
<dbReference type="CDD" id="cd04692">
    <property type="entry name" value="NUDIX_Hydrolase"/>
    <property type="match status" value="1"/>
</dbReference>
<dbReference type="PROSITE" id="PS51462">
    <property type="entry name" value="NUDIX"/>
    <property type="match status" value="1"/>
</dbReference>
<dbReference type="PROSITE" id="PS00893">
    <property type="entry name" value="NUDIX_BOX"/>
    <property type="match status" value="1"/>
</dbReference>
<dbReference type="OrthoDB" id="9786032at2"/>
<protein>
    <submittedName>
        <fullName evidence="3">Hydrolase</fullName>
    </submittedName>
</protein>
<comment type="caution">
    <text evidence="3">The sequence shown here is derived from an EMBL/GenBank/DDBJ whole genome shotgun (WGS) entry which is preliminary data.</text>
</comment>
<dbReference type="Gene3D" id="3.90.79.10">
    <property type="entry name" value="Nucleoside Triphosphate Pyrophosphohydrolase"/>
    <property type="match status" value="1"/>
</dbReference>
<keyword evidence="4" id="KW-1185">Reference proteome</keyword>
<gene>
    <name evidence="3" type="ORF">DKG77_10080</name>
</gene>
<dbReference type="SUPFAM" id="SSF55811">
    <property type="entry name" value="Nudix"/>
    <property type="match status" value="1"/>
</dbReference>
<dbReference type="Pfam" id="PF00293">
    <property type="entry name" value="NUDIX"/>
    <property type="match status" value="1"/>
</dbReference>
<evidence type="ECO:0000313" key="4">
    <source>
        <dbReference type="Proteomes" id="UP000245762"/>
    </source>
</evidence>
<name>A0A316KWI9_9FLAO</name>
<dbReference type="PANTHER" id="PTHR10885:SF0">
    <property type="entry name" value="ISOPENTENYL-DIPHOSPHATE DELTA-ISOMERASE"/>
    <property type="match status" value="1"/>
</dbReference>
<dbReference type="AlphaFoldDB" id="A0A316KWI9"/>
<proteinExistence type="predicted"/>
<evidence type="ECO:0000259" key="2">
    <source>
        <dbReference type="PROSITE" id="PS51462"/>
    </source>
</evidence>
<keyword evidence="1 3" id="KW-0378">Hydrolase</keyword>
<dbReference type="InterPro" id="IPR020084">
    <property type="entry name" value="NUDIX_hydrolase_CS"/>
</dbReference>
<dbReference type="Proteomes" id="UP000245762">
    <property type="component" value="Unassembled WGS sequence"/>
</dbReference>
<dbReference type="EMBL" id="QGEG01000002">
    <property type="protein sequence ID" value="PWL38597.1"/>
    <property type="molecule type" value="Genomic_DNA"/>
</dbReference>
<dbReference type="RefSeq" id="WP_109662648.1">
    <property type="nucleotide sequence ID" value="NZ_QGEG01000002.1"/>
</dbReference>
<accession>A0A316KWI9</accession>
<dbReference type="PANTHER" id="PTHR10885">
    <property type="entry name" value="ISOPENTENYL-DIPHOSPHATE DELTA-ISOMERASE"/>
    <property type="match status" value="1"/>
</dbReference>
<evidence type="ECO:0000256" key="1">
    <source>
        <dbReference type="ARBA" id="ARBA00022801"/>
    </source>
</evidence>
<sequence>MDELVDILDESGAHTGKSCLKSEAHLKGLFHPTAHIWFYTSDGKILFQKRGKDKKTFPLLWDVSVAGHIGAGEDIIEAAIREIEEEINLQISLSDLDKIGVFKSIQKHSETLLDKEFHHTFLCKLKVPLSALSKQESEVEDLALFQLVDFKSKLNSGELEGFVPHLPSYYHKIITELELRT</sequence>
<organism evidence="3 4">
    <name type="scientific">Flagellimonas aquimarina</name>
    <dbReference type="NCBI Taxonomy" id="2201895"/>
    <lineage>
        <taxon>Bacteria</taxon>
        <taxon>Pseudomonadati</taxon>
        <taxon>Bacteroidota</taxon>
        <taxon>Flavobacteriia</taxon>
        <taxon>Flavobacteriales</taxon>
        <taxon>Flavobacteriaceae</taxon>
        <taxon>Flagellimonas</taxon>
    </lineage>
</organism>
<reference evidence="3 4" key="1">
    <citation type="submission" date="2018-05" db="EMBL/GenBank/DDBJ databases">
        <title>Complete genome sequence of Flagellimonas aquimarina ECD12 isolated from seaweed Ecklonia cava.</title>
        <authorList>
            <person name="Choi S."/>
            <person name="Seong C."/>
        </authorList>
    </citation>
    <scope>NUCLEOTIDE SEQUENCE [LARGE SCALE GENOMIC DNA]</scope>
    <source>
        <strain evidence="3 4">ECD12</strain>
    </source>
</reference>
<dbReference type="InterPro" id="IPR000086">
    <property type="entry name" value="NUDIX_hydrolase_dom"/>
</dbReference>